<evidence type="ECO:0000259" key="2">
    <source>
        <dbReference type="Pfam" id="PF07833"/>
    </source>
</evidence>
<dbReference type="InterPro" id="IPR036582">
    <property type="entry name" value="Mao_N_sf"/>
</dbReference>
<dbReference type="SUPFAM" id="SSF55383">
    <property type="entry name" value="Copper amine oxidase, domain N"/>
    <property type="match status" value="1"/>
</dbReference>
<reference evidence="3" key="2">
    <citation type="journal article" date="2021" name="PeerJ">
        <title>Extensive microbial diversity within the chicken gut microbiome revealed by metagenomics and culture.</title>
        <authorList>
            <person name="Gilroy R."/>
            <person name="Ravi A."/>
            <person name="Getino M."/>
            <person name="Pursley I."/>
            <person name="Horton D.L."/>
            <person name="Alikhan N.F."/>
            <person name="Baker D."/>
            <person name="Gharbi K."/>
            <person name="Hall N."/>
            <person name="Watson M."/>
            <person name="Adriaenssens E.M."/>
            <person name="Foster-Nyarko E."/>
            <person name="Jarju S."/>
            <person name="Secka A."/>
            <person name="Antonio M."/>
            <person name="Oren A."/>
            <person name="Chaudhuri R.R."/>
            <person name="La Ragione R."/>
            <person name="Hildebrand F."/>
            <person name="Pallen M.J."/>
        </authorList>
    </citation>
    <scope>NUCLEOTIDE SEQUENCE</scope>
    <source>
        <strain evidence="3">ChiBcec16-1751</strain>
    </source>
</reference>
<evidence type="ECO:0000256" key="1">
    <source>
        <dbReference type="SAM" id="SignalP"/>
    </source>
</evidence>
<sequence length="310" mass="32772">MRRLAAKLCLLLLSVALLAFSAAAASINVTVRGVPVVWSGAAPYVNAQNMTLTPVRDVAEAMGLTVRWIQNQQMVELSRTYTPDNSVYQAELQSGQKEFIVSRTVSLWIGRTTYTVTNQYALYDGRTIVNTRTGQTNGTSNAAPVVRDGQTFVAIRPVAEQFGFDVLWDQSSQTVRIVNGLASDWSYAWTVTQDGSGGLLVGVHSPVNLLDATITGVTVKSTTAPGSSDGSRPIRPTTAQELAALQTTAGASLLDAVRVEYPFAAGESYTITVSLQVTKSNGASSAASGSFQINLPAPGETAGSDAAEVF</sequence>
<gene>
    <name evidence="3" type="ORF">IAA83_04480</name>
</gene>
<protein>
    <submittedName>
        <fullName evidence="3">Copper amine oxidase N-terminal domain-containing protein</fullName>
    </submittedName>
</protein>
<comment type="caution">
    <text evidence="3">The sequence shown here is derived from an EMBL/GenBank/DDBJ whole genome shotgun (WGS) entry which is preliminary data.</text>
</comment>
<evidence type="ECO:0000313" key="3">
    <source>
        <dbReference type="EMBL" id="HIS64613.1"/>
    </source>
</evidence>
<proteinExistence type="predicted"/>
<name>A0A9D1JTD9_9FIRM</name>
<feature type="domain" description="Copper amine oxidase-like N-terminal" evidence="2">
    <location>
        <begin position="40"/>
        <end position="132"/>
    </location>
</feature>
<feature type="chain" id="PRO_5038802297" evidence="1">
    <location>
        <begin position="25"/>
        <end position="310"/>
    </location>
</feature>
<keyword evidence="1" id="KW-0732">Signal</keyword>
<dbReference type="Proteomes" id="UP000886741">
    <property type="component" value="Unassembled WGS sequence"/>
</dbReference>
<dbReference type="Pfam" id="PF07833">
    <property type="entry name" value="Cu_amine_oxidN1"/>
    <property type="match status" value="2"/>
</dbReference>
<dbReference type="Gene3D" id="3.30.457.10">
    <property type="entry name" value="Copper amine oxidase-like, N-terminal domain"/>
    <property type="match status" value="1"/>
</dbReference>
<feature type="domain" description="Copper amine oxidase-like N-terminal" evidence="2">
    <location>
        <begin position="139"/>
        <end position="178"/>
    </location>
</feature>
<dbReference type="AlphaFoldDB" id="A0A9D1JTD9"/>
<dbReference type="EMBL" id="DVJJ01000072">
    <property type="protein sequence ID" value="HIS64613.1"/>
    <property type="molecule type" value="Genomic_DNA"/>
</dbReference>
<dbReference type="InterPro" id="IPR012854">
    <property type="entry name" value="Cu_amine_oxidase-like_N"/>
</dbReference>
<evidence type="ECO:0000313" key="4">
    <source>
        <dbReference type="Proteomes" id="UP000886741"/>
    </source>
</evidence>
<organism evidence="3 4">
    <name type="scientific">Candidatus Avoscillospira avistercoris</name>
    <dbReference type="NCBI Taxonomy" id="2840707"/>
    <lineage>
        <taxon>Bacteria</taxon>
        <taxon>Bacillati</taxon>
        <taxon>Bacillota</taxon>
        <taxon>Clostridia</taxon>
        <taxon>Eubacteriales</taxon>
        <taxon>Oscillospiraceae</taxon>
        <taxon>Oscillospiraceae incertae sedis</taxon>
        <taxon>Candidatus Avoscillospira</taxon>
    </lineage>
</organism>
<reference evidence="3" key="1">
    <citation type="submission" date="2020-10" db="EMBL/GenBank/DDBJ databases">
        <authorList>
            <person name="Gilroy R."/>
        </authorList>
    </citation>
    <scope>NUCLEOTIDE SEQUENCE</scope>
    <source>
        <strain evidence="3">ChiBcec16-1751</strain>
    </source>
</reference>
<feature type="signal peptide" evidence="1">
    <location>
        <begin position="1"/>
        <end position="24"/>
    </location>
</feature>
<accession>A0A9D1JTD9</accession>